<proteinExistence type="inferred from homology"/>
<dbReference type="PANTHER" id="PTHR30486:SF15">
    <property type="entry name" value="TYPE II_IV SECRETION SYSTEM ATPASE"/>
    <property type="match status" value="1"/>
</dbReference>
<evidence type="ECO:0000256" key="1">
    <source>
        <dbReference type="ARBA" id="ARBA00006611"/>
    </source>
</evidence>
<dbReference type="Proteomes" id="UP001526430">
    <property type="component" value="Unassembled WGS sequence"/>
</dbReference>
<dbReference type="SUPFAM" id="SSF52540">
    <property type="entry name" value="P-loop containing nucleoside triphosphate hydrolases"/>
    <property type="match status" value="1"/>
</dbReference>
<dbReference type="CDD" id="cd01130">
    <property type="entry name" value="VirB11-like_ATPase"/>
    <property type="match status" value="1"/>
</dbReference>
<dbReference type="PANTHER" id="PTHR30486">
    <property type="entry name" value="TWITCHING MOTILITY PROTEIN PILT"/>
    <property type="match status" value="1"/>
</dbReference>
<evidence type="ECO:0000259" key="3">
    <source>
        <dbReference type="Pfam" id="PF00437"/>
    </source>
</evidence>
<comment type="caution">
    <text evidence="4">The sequence shown here is derived from an EMBL/GenBank/DDBJ whole genome shotgun (WGS) entry which is preliminary data.</text>
</comment>
<dbReference type="EMBL" id="JAPFQI010000001">
    <property type="protein sequence ID" value="MCW8084325.1"/>
    <property type="molecule type" value="Genomic_DNA"/>
</dbReference>
<dbReference type="InterPro" id="IPR027417">
    <property type="entry name" value="P-loop_NTPase"/>
</dbReference>
<organism evidence="4 5">
    <name type="scientific">Sabulicella glaciei</name>
    <dbReference type="NCBI Taxonomy" id="2984948"/>
    <lineage>
        <taxon>Bacteria</taxon>
        <taxon>Pseudomonadati</taxon>
        <taxon>Pseudomonadota</taxon>
        <taxon>Alphaproteobacteria</taxon>
        <taxon>Acetobacterales</taxon>
        <taxon>Acetobacteraceae</taxon>
        <taxon>Sabulicella</taxon>
    </lineage>
</organism>
<name>A0ABT3NQ90_9PROT</name>
<protein>
    <submittedName>
        <fullName evidence="4">CpaF family protein</fullName>
    </submittedName>
</protein>
<dbReference type="Gene3D" id="3.40.50.300">
    <property type="entry name" value="P-loop containing nucleotide triphosphate hydrolases"/>
    <property type="match status" value="1"/>
</dbReference>
<comment type="similarity">
    <text evidence="1">Belongs to the GSP E family.</text>
</comment>
<feature type="domain" description="Bacterial type II secretion system protein E" evidence="3">
    <location>
        <begin position="96"/>
        <end position="375"/>
    </location>
</feature>
<feature type="region of interest" description="Disordered" evidence="2">
    <location>
        <begin position="1"/>
        <end position="31"/>
    </location>
</feature>
<evidence type="ECO:0000313" key="4">
    <source>
        <dbReference type="EMBL" id="MCW8084325.1"/>
    </source>
</evidence>
<gene>
    <name evidence="4" type="ORF">OF850_01680</name>
</gene>
<dbReference type="InterPro" id="IPR050921">
    <property type="entry name" value="T4SS_GSP_E_ATPase"/>
</dbReference>
<sequence>MRNFGRRIDPLVSPVSPGAAGNDDPAPEIKTGDDLPEELRTRVMQQVDPIAAAKLDMAQLKREFEALVHSIAQQDRIEVTARQQQRLAEDIAWEMAGYGPLEPLLKDETISDIMVNGPDRVFIEVRGKTQLSKVRFRSSQQVANIAQKMAAAVGRRVDESSPLLDCRLADGSRVNVVFPPLALDGPCLSIRKFSKKKLDFNAMVENGSLSAPVGRVLEIAARCRLNIVISGGTGSGKTTMLNAMSRLIDHDERIVTIEDAAELQLQQPHVVRLETRPVNLEGKGEITQRDLLKNALRMRPDRIIVGEVRGAEAFDMLQAMNTGHDGSICTVHANTTRDAAIRIENMVQMGSMSLPVRAIRTQIASAVDLIVQIERMRDGSRRVTQVSEVCGLEGEVITMNEVFTFVYDGEDATGRIRGHYETPRVRPSFIEKLRYFGLDEVWMRAIQEA</sequence>
<evidence type="ECO:0000313" key="5">
    <source>
        <dbReference type="Proteomes" id="UP001526430"/>
    </source>
</evidence>
<reference evidence="4 5" key="1">
    <citation type="submission" date="2022-10" db="EMBL/GenBank/DDBJ databases">
        <title>Roseococcus glaciei nov., sp. nov., isolated from glacier.</title>
        <authorList>
            <person name="Liu Q."/>
            <person name="Xin Y.-H."/>
        </authorList>
    </citation>
    <scope>NUCLEOTIDE SEQUENCE [LARGE SCALE GENOMIC DNA]</scope>
    <source>
        <strain evidence="4 5">MDT2-1-1</strain>
    </source>
</reference>
<dbReference type="Gene3D" id="3.30.450.380">
    <property type="match status" value="1"/>
</dbReference>
<keyword evidence="5" id="KW-1185">Reference proteome</keyword>
<evidence type="ECO:0000256" key="2">
    <source>
        <dbReference type="SAM" id="MobiDB-lite"/>
    </source>
</evidence>
<dbReference type="Pfam" id="PF00437">
    <property type="entry name" value="T2SSE"/>
    <property type="match status" value="1"/>
</dbReference>
<dbReference type="RefSeq" id="WP_301587929.1">
    <property type="nucleotide sequence ID" value="NZ_JAPFQI010000001.1"/>
</dbReference>
<dbReference type="InterPro" id="IPR001482">
    <property type="entry name" value="T2SS/T4SS_dom"/>
</dbReference>
<accession>A0ABT3NQ90</accession>